<keyword evidence="1" id="KW-0732">Signal</keyword>
<dbReference type="Gene3D" id="3.90.190.10">
    <property type="entry name" value="Protein tyrosine phosphatase superfamily"/>
    <property type="match status" value="1"/>
</dbReference>
<dbReference type="PANTHER" id="PTHR38745:SF2">
    <property type="entry name" value="TYROSINE SPECIFIC PROTEIN PHOSPHATASES DOMAIN-CONTAINING PROTEIN"/>
    <property type="match status" value="1"/>
</dbReference>
<accession>A0AA35SQ18</accession>
<protein>
    <recommendedName>
        <fullName evidence="4">Tyrosine specific protein phosphatases domain-containing protein</fullName>
    </recommendedName>
</protein>
<evidence type="ECO:0000256" key="1">
    <source>
        <dbReference type="SAM" id="SignalP"/>
    </source>
</evidence>
<reference evidence="2" key="1">
    <citation type="submission" date="2023-03" db="EMBL/GenBank/DDBJ databases">
        <authorList>
            <person name="Steffen K."/>
            <person name="Cardenas P."/>
        </authorList>
    </citation>
    <scope>NUCLEOTIDE SEQUENCE</scope>
</reference>
<dbReference type="PANTHER" id="PTHR38745">
    <property type="entry name" value="PHOSPHATASE, PUTATIVE-RELATED"/>
    <property type="match status" value="1"/>
</dbReference>
<name>A0AA35SQ18_GEOBA</name>
<sequence length="235" mass="27311">MGVQLFILVALLASLQLGRTEDFHPDRTLLMDVYPRDRPTNFLFRGNMPVINGSFAYSEIVMTMRGVAGKFNYTLPANFTLIDVSYLNIFEESDLEIERKFFESNPELGKLENRVIIGSFLPPPQEDPDLIKDIIREYIDISYDKLPELMTYFHSLLMLPSPTVIYSHCEAGTDRTGEVSGAYYMRYLNMTFSDALYIDNHVQSRDMYKTSRNGMQWYCFYLKFVEDFSHLDCVV</sequence>
<dbReference type="InterPro" id="IPR029021">
    <property type="entry name" value="Prot-tyrosine_phosphatase-like"/>
</dbReference>
<dbReference type="SUPFAM" id="SSF52799">
    <property type="entry name" value="(Phosphotyrosine protein) phosphatases II"/>
    <property type="match status" value="1"/>
</dbReference>
<dbReference type="EMBL" id="CASHTH010002645">
    <property type="protein sequence ID" value="CAI8033198.1"/>
    <property type="molecule type" value="Genomic_DNA"/>
</dbReference>
<feature type="chain" id="PRO_5041204513" description="Tyrosine specific protein phosphatases domain-containing protein" evidence="1">
    <location>
        <begin position="21"/>
        <end position="235"/>
    </location>
</feature>
<evidence type="ECO:0000313" key="2">
    <source>
        <dbReference type="EMBL" id="CAI8033198.1"/>
    </source>
</evidence>
<gene>
    <name evidence="2" type="ORF">GBAR_LOCUS18717</name>
</gene>
<organism evidence="2 3">
    <name type="scientific">Geodia barretti</name>
    <name type="common">Barrett's horny sponge</name>
    <dbReference type="NCBI Taxonomy" id="519541"/>
    <lineage>
        <taxon>Eukaryota</taxon>
        <taxon>Metazoa</taxon>
        <taxon>Porifera</taxon>
        <taxon>Demospongiae</taxon>
        <taxon>Heteroscleromorpha</taxon>
        <taxon>Tetractinellida</taxon>
        <taxon>Astrophorina</taxon>
        <taxon>Geodiidae</taxon>
        <taxon>Geodia</taxon>
    </lineage>
</organism>
<dbReference type="Proteomes" id="UP001174909">
    <property type="component" value="Unassembled WGS sequence"/>
</dbReference>
<keyword evidence="3" id="KW-1185">Reference proteome</keyword>
<comment type="caution">
    <text evidence="2">The sequence shown here is derived from an EMBL/GenBank/DDBJ whole genome shotgun (WGS) entry which is preliminary data.</text>
</comment>
<proteinExistence type="predicted"/>
<feature type="signal peptide" evidence="1">
    <location>
        <begin position="1"/>
        <end position="20"/>
    </location>
</feature>
<evidence type="ECO:0008006" key="4">
    <source>
        <dbReference type="Google" id="ProtNLM"/>
    </source>
</evidence>
<dbReference type="AlphaFoldDB" id="A0AA35SQ18"/>
<evidence type="ECO:0000313" key="3">
    <source>
        <dbReference type="Proteomes" id="UP001174909"/>
    </source>
</evidence>